<evidence type="ECO:0000313" key="4">
    <source>
        <dbReference type="Proteomes" id="UP000756132"/>
    </source>
</evidence>
<feature type="transmembrane region" description="Helical" evidence="1">
    <location>
        <begin position="121"/>
        <end position="142"/>
    </location>
</feature>
<feature type="transmembrane region" description="Helical" evidence="1">
    <location>
        <begin position="201"/>
        <end position="221"/>
    </location>
</feature>
<evidence type="ECO:0000256" key="2">
    <source>
        <dbReference type="SAM" id="SignalP"/>
    </source>
</evidence>
<organism evidence="3 4">
    <name type="scientific">Passalora fulva</name>
    <name type="common">Tomato leaf mold</name>
    <name type="synonym">Cladosporium fulvum</name>
    <dbReference type="NCBI Taxonomy" id="5499"/>
    <lineage>
        <taxon>Eukaryota</taxon>
        <taxon>Fungi</taxon>
        <taxon>Dikarya</taxon>
        <taxon>Ascomycota</taxon>
        <taxon>Pezizomycotina</taxon>
        <taxon>Dothideomycetes</taxon>
        <taxon>Dothideomycetidae</taxon>
        <taxon>Mycosphaerellales</taxon>
        <taxon>Mycosphaerellaceae</taxon>
        <taxon>Fulvia</taxon>
    </lineage>
</organism>
<dbReference type="RefSeq" id="XP_047757158.1">
    <property type="nucleotide sequence ID" value="XM_047899159.1"/>
</dbReference>
<dbReference type="Proteomes" id="UP000756132">
    <property type="component" value="Chromosome 1"/>
</dbReference>
<dbReference type="KEGG" id="ffu:CLAFUR5_00011"/>
<dbReference type="GeneID" id="71979889"/>
<evidence type="ECO:0000256" key="1">
    <source>
        <dbReference type="SAM" id="Phobius"/>
    </source>
</evidence>
<feature type="transmembrane region" description="Helical" evidence="1">
    <location>
        <begin position="331"/>
        <end position="352"/>
    </location>
</feature>
<dbReference type="EMBL" id="CP090163">
    <property type="protein sequence ID" value="UJO12792.1"/>
    <property type="molecule type" value="Genomic_DNA"/>
</dbReference>
<reference evidence="3" key="2">
    <citation type="journal article" date="2022" name="Microb. Genom.">
        <title>A chromosome-scale genome assembly of the tomato pathogen Cladosporium fulvum reveals a compartmentalized genome architecture and the presence of a dispensable chromosome.</title>
        <authorList>
            <person name="Zaccaron A.Z."/>
            <person name="Chen L.H."/>
            <person name="Samaras A."/>
            <person name="Stergiopoulos I."/>
        </authorList>
    </citation>
    <scope>NUCLEOTIDE SEQUENCE</scope>
    <source>
        <strain evidence="3">Race5_Kim</strain>
    </source>
</reference>
<dbReference type="OrthoDB" id="72269at2759"/>
<evidence type="ECO:0000313" key="3">
    <source>
        <dbReference type="EMBL" id="UJO12792.1"/>
    </source>
</evidence>
<sequence>MAYTRPIAITLLAGIVVTAHFSLGKQAENNGTFAIADVFTYTTRTLPNTSIPIRIPETGIAAVDNYFAFMVSFFWATLDTRNVRAHLQGHPLLGTLSSTWLLMLGETHRGGRGAASVFGTYFLEIMGELLGIGMFTGVWCIVHLISTSRPNASKSATGKTNLTALGWAMLIGYIVPTLGMIHCAPDGSGLASQQLWTILRLFHPIFVFTSYIVLSTIVPSSSASQGASGPRKFYIFSILASAFFHISAVGILLAPYLTPLWVKDEVTAALNIYDFYVPYPYWLDAVPRQVSFDLGVATFLQWDNLCSASAICVWAAALYVESGGKGRIGAFVQAGGVALLAGPGAAAAFLMLERDAAVAAPVVEGGKKQR</sequence>
<keyword evidence="1" id="KW-0472">Membrane</keyword>
<keyword evidence="1" id="KW-0812">Transmembrane</keyword>
<dbReference type="AlphaFoldDB" id="A0A9Q8L8L2"/>
<gene>
    <name evidence="3" type="ORF">CLAFUR5_00011</name>
</gene>
<feature type="chain" id="PRO_5040427995" evidence="2">
    <location>
        <begin position="25"/>
        <end position="370"/>
    </location>
</feature>
<feature type="transmembrane region" description="Helical" evidence="1">
    <location>
        <begin position="233"/>
        <end position="257"/>
    </location>
</feature>
<protein>
    <submittedName>
        <fullName evidence="3">Terpene cyclase</fullName>
    </submittedName>
</protein>
<keyword evidence="1" id="KW-1133">Transmembrane helix</keyword>
<feature type="signal peptide" evidence="2">
    <location>
        <begin position="1"/>
        <end position="24"/>
    </location>
</feature>
<accession>A0A9Q8L8L2</accession>
<dbReference type="OMA" id="DNYFAFM"/>
<reference evidence="3" key="1">
    <citation type="submission" date="2021-12" db="EMBL/GenBank/DDBJ databases">
        <authorList>
            <person name="Zaccaron A."/>
            <person name="Stergiopoulos I."/>
        </authorList>
    </citation>
    <scope>NUCLEOTIDE SEQUENCE</scope>
    <source>
        <strain evidence="3">Race5_Kim</strain>
    </source>
</reference>
<feature type="transmembrane region" description="Helical" evidence="1">
    <location>
        <begin position="162"/>
        <end position="181"/>
    </location>
</feature>
<keyword evidence="2" id="KW-0732">Signal</keyword>
<keyword evidence="4" id="KW-1185">Reference proteome</keyword>
<proteinExistence type="predicted"/>
<name>A0A9Q8L8L2_PASFU</name>